<dbReference type="EMBL" id="CACTIH010003800">
    <property type="protein sequence ID" value="CAA2985276.1"/>
    <property type="molecule type" value="Genomic_DNA"/>
</dbReference>
<gene>
    <name evidence="2" type="ORF">OLEA9_A065168</name>
</gene>
<evidence type="ECO:0000313" key="2">
    <source>
        <dbReference type="EMBL" id="CAA2985276.1"/>
    </source>
</evidence>
<protein>
    <submittedName>
        <fullName evidence="2">Uncharacterized protein</fullName>
    </submittedName>
</protein>
<name>A0A8S0S1Y4_OLEEU</name>
<accession>A0A8S0S1Y4</accession>
<reference evidence="2 3" key="1">
    <citation type="submission" date="2019-12" db="EMBL/GenBank/DDBJ databases">
        <authorList>
            <person name="Alioto T."/>
            <person name="Alioto T."/>
            <person name="Gomez Garrido J."/>
        </authorList>
    </citation>
    <scope>NUCLEOTIDE SEQUENCE [LARGE SCALE GENOMIC DNA]</scope>
</reference>
<evidence type="ECO:0000256" key="1">
    <source>
        <dbReference type="SAM" id="MobiDB-lite"/>
    </source>
</evidence>
<proteinExistence type="predicted"/>
<feature type="non-terminal residue" evidence="2">
    <location>
        <position position="1"/>
    </location>
</feature>
<comment type="caution">
    <text evidence="2">The sequence shown here is derived from an EMBL/GenBank/DDBJ whole genome shotgun (WGS) entry which is preliminary data.</text>
</comment>
<evidence type="ECO:0000313" key="3">
    <source>
        <dbReference type="Proteomes" id="UP000594638"/>
    </source>
</evidence>
<feature type="region of interest" description="Disordered" evidence="1">
    <location>
        <begin position="29"/>
        <end position="50"/>
    </location>
</feature>
<dbReference type="Gramene" id="OE9A065168T1">
    <property type="protein sequence ID" value="OE9A065168C1"/>
    <property type="gene ID" value="OE9A065168"/>
</dbReference>
<sequence>CITPRLTPCFESDSSRYTNFELHCLDDGGLSSDEEHNGGEIEIQDTQAKTEDRELKDKLLQRINGFRPEANQQLVYKSKEEALETIRKDAFGRDEQSFWAFLH</sequence>
<dbReference type="AlphaFoldDB" id="A0A8S0S1Y4"/>
<dbReference type="Proteomes" id="UP000594638">
    <property type="component" value="Unassembled WGS sequence"/>
</dbReference>
<organism evidence="2 3">
    <name type="scientific">Olea europaea subsp. europaea</name>
    <dbReference type="NCBI Taxonomy" id="158383"/>
    <lineage>
        <taxon>Eukaryota</taxon>
        <taxon>Viridiplantae</taxon>
        <taxon>Streptophyta</taxon>
        <taxon>Embryophyta</taxon>
        <taxon>Tracheophyta</taxon>
        <taxon>Spermatophyta</taxon>
        <taxon>Magnoliopsida</taxon>
        <taxon>eudicotyledons</taxon>
        <taxon>Gunneridae</taxon>
        <taxon>Pentapetalae</taxon>
        <taxon>asterids</taxon>
        <taxon>lamiids</taxon>
        <taxon>Lamiales</taxon>
        <taxon>Oleaceae</taxon>
        <taxon>Oleeae</taxon>
        <taxon>Olea</taxon>
    </lineage>
</organism>
<keyword evidence="3" id="KW-1185">Reference proteome</keyword>